<dbReference type="PANTHER" id="PTHR46411">
    <property type="entry name" value="FAMILY ATPASE, PUTATIVE-RELATED"/>
    <property type="match status" value="1"/>
</dbReference>
<dbReference type="PANTHER" id="PTHR46411:SF2">
    <property type="entry name" value="AAA+ ATPASE DOMAIN-CONTAINING PROTEIN"/>
    <property type="match status" value="1"/>
</dbReference>
<dbReference type="Proteomes" id="UP000781932">
    <property type="component" value="Unassembled WGS sequence"/>
</dbReference>
<gene>
    <name evidence="2" type="ORF">CkaCkLH20_06959</name>
</gene>
<organism evidence="2 3">
    <name type="scientific">Colletotrichum karsti</name>
    <dbReference type="NCBI Taxonomy" id="1095194"/>
    <lineage>
        <taxon>Eukaryota</taxon>
        <taxon>Fungi</taxon>
        <taxon>Dikarya</taxon>
        <taxon>Ascomycota</taxon>
        <taxon>Pezizomycotina</taxon>
        <taxon>Sordariomycetes</taxon>
        <taxon>Hypocreomycetidae</taxon>
        <taxon>Glomerellales</taxon>
        <taxon>Glomerellaceae</taxon>
        <taxon>Colletotrichum</taxon>
        <taxon>Colletotrichum boninense species complex</taxon>
    </lineage>
</organism>
<reference evidence="2" key="1">
    <citation type="submission" date="2020-03" db="EMBL/GenBank/DDBJ databases">
        <authorList>
            <person name="He L."/>
        </authorList>
    </citation>
    <scope>NUCLEOTIDE SEQUENCE</scope>
    <source>
        <strain evidence="2">CkLH20</strain>
    </source>
</reference>
<dbReference type="InterPro" id="IPR003593">
    <property type="entry name" value="AAA+_ATPase"/>
</dbReference>
<name>A0A9P6LJD9_9PEZI</name>
<keyword evidence="3" id="KW-1185">Reference proteome</keyword>
<evidence type="ECO:0000313" key="3">
    <source>
        <dbReference type="Proteomes" id="UP000781932"/>
    </source>
</evidence>
<dbReference type="Gene3D" id="3.40.50.300">
    <property type="entry name" value="P-loop containing nucleotide triphosphate hydrolases"/>
    <property type="match status" value="1"/>
</dbReference>
<dbReference type="InterPro" id="IPR003959">
    <property type="entry name" value="ATPase_AAA_core"/>
</dbReference>
<feature type="domain" description="AAA+ ATPase" evidence="1">
    <location>
        <begin position="342"/>
        <end position="469"/>
    </location>
</feature>
<protein>
    <recommendedName>
        <fullName evidence="1">AAA+ ATPase domain-containing protein</fullName>
    </recommendedName>
</protein>
<dbReference type="InterPro" id="IPR027417">
    <property type="entry name" value="P-loop_NTPase"/>
</dbReference>
<dbReference type="Pfam" id="PF23232">
    <property type="entry name" value="AAA_lid_13"/>
    <property type="match status" value="1"/>
</dbReference>
<dbReference type="OrthoDB" id="10042665at2759"/>
<dbReference type="CDD" id="cd19481">
    <property type="entry name" value="RecA-like_protease"/>
    <property type="match status" value="1"/>
</dbReference>
<dbReference type="SMART" id="SM00382">
    <property type="entry name" value="AAA"/>
    <property type="match status" value="1"/>
</dbReference>
<evidence type="ECO:0000259" key="1">
    <source>
        <dbReference type="SMART" id="SM00382"/>
    </source>
</evidence>
<sequence length="570" mass="66275">MKIASQLLESSLKMVADCKLDEIWLEDFDDESWEMEAPYNFLFHHRKKLQEFASCDPTRGQAVKHLLDYLEENFGAEFAGADDEFMRGVVTEASIEKLFRPNQTVVSENDKGVTSAYILDEWPVKKANQLLFSGWHWAYGGRQLDRKPWYSKIDLVPFKGNFERPLSKLQVVPAQYADENLLAMLQRRGEKFWSMRNQSFVSYNGWDQHHDYFYSKERFMVDMSTYSKLHPRPRPNAFMPGIRPPVPSEISDFDDNPRVIRQDEDLDERQVMILPAHTYGYSLREKKWVSLSIAQTESIAWNKKAFDRLVLQPDTKRLLRALINVRMSNTKKMDDLVSGKGNGLIMLLHGSPGTGKSLTAESVAEYAEKPLYRVTCGDIGTEPTAVEKYLETVLYLGKIWDCVLLLDEADVFLEERTVSDLTRNSLVSIFLRVLEYYEGIIILTSNRVGTFDEAFQSRIRVALHYEPLTKKFRKAIWSNFFEMLTEDQDDINVDIRNMEGRLEELADYKMNGRQIRNIVLTARQLAMEEGESLEWKHLSQVLTLSRKFNEYLEKVKGHSNEDWAVSQQIR</sequence>
<reference evidence="2" key="2">
    <citation type="submission" date="2020-11" db="EMBL/GenBank/DDBJ databases">
        <title>Whole genome sequencing of Colletotrichum sp.</title>
        <authorList>
            <person name="Li H."/>
        </authorList>
    </citation>
    <scope>NUCLEOTIDE SEQUENCE</scope>
    <source>
        <strain evidence="2">CkLH20</strain>
    </source>
</reference>
<dbReference type="GO" id="GO:0016887">
    <property type="term" value="F:ATP hydrolysis activity"/>
    <property type="evidence" value="ECO:0007669"/>
    <property type="project" value="InterPro"/>
</dbReference>
<dbReference type="AlphaFoldDB" id="A0A9P6LJD9"/>
<dbReference type="SUPFAM" id="SSF52540">
    <property type="entry name" value="P-loop containing nucleoside triphosphate hydrolases"/>
    <property type="match status" value="1"/>
</dbReference>
<comment type="caution">
    <text evidence="2">The sequence shown here is derived from an EMBL/GenBank/DDBJ whole genome shotgun (WGS) entry which is preliminary data.</text>
</comment>
<accession>A0A9P6LJD9</accession>
<dbReference type="Pfam" id="PF00004">
    <property type="entry name" value="AAA"/>
    <property type="match status" value="1"/>
</dbReference>
<proteinExistence type="predicted"/>
<dbReference type="RefSeq" id="XP_038745039.1">
    <property type="nucleotide sequence ID" value="XM_038889676.1"/>
</dbReference>
<evidence type="ECO:0000313" key="2">
    <source>
        <dbReference type="EMBL" id="KAF9875578.1"/>
    </source>
</evidence>
<dbReference type="InterPro" id="IPR056599">
    <property type="entry name" value="AAA_lid_fung"/>
</dbReference>
<dbReference type="GO" id="GO:0005524">
    <property type="term" value="F:ATP binding"/>
    <property type="evidence" value="ECO:0007669"/>
    <property type="project" value="InterPro"/>
</dbReference>
<dbReference type="EMBL" id="JAATWM020000021">
    <property type="protein sequence ID" value="KAF9875578.1"/>
    <property type="molecule type" value="Genomic_DNA"/>
</dbReference>
<dbReference type="GeneID" id="62162750"/>